<dbReference type="Proteomes" id="UP000257706">
    <property type="component" value="Unassembled WGS sequence"/>
</dbReference>
<protein>
    <submittedName>
        <fullName evidence="2">GTP-binding protein</fullName>
    </submittedName>
</protein>
<evidence type="ECO:0000259" key="1">
    <source>
        <dbReference type="Pfam" id="PF01926"/>
    </source>
</evidence>
<accession>A0A3B9ISN8</accession>
<evidence type="ECO:0000313" key="3">
    <source>
        <dbReference type="Proteomes" id="UP000257706"/>
    </source>
</evidence>
<name>A0A3B9ISN8_9PROT</name>
<dbReference type="InterPro" id="IPR006073">
    <property type="entry name" value="GTP-bd"/>
</dbReference>
<dbReference type="Gene3D" id="3.40.50.300">
    <property type="entry name" value="P-loop containing nucleotide triphosphate hydrolases"/>
    <property type="match status" value="1"/>
</dbReference>
<dbReference type="Pfam" id="PF01926">
    <property type="entry name" value="MMR_HSR1"/>
    <property type="match status" value="1"/>
</dbReference>
<dbReference type="InterPro" id="IPR027417">
    <property type="entry name" value="P-loop_NTPase"/>
</dbReference>
<reference evidence="2 3" key="1">
    <citation type="journal article" date="2018" name="Nat. Biotechnol.">
        <title>A standardized bacterial taxonomy based on genome phylogeny substantially revises the tree of life.</title>
        <authorList>
            <person name="Parks D.H."/>
            <person name="Chuvochina M."/>
            <person name="Waite D.W."/>
            <person name="Rinke C."/>
            <person name="Skarshewski A."/>
            <person name="Chaumeil P.A."/>
            <person name="Hugenholtz P."/>
        </authorList>
    </citation>
    <scope>NUCLEOTIDE SEQUENCE [LARGE SCALE GENOMIC DNA]</scope>
    <source>
        <strain evidence="2">UBA8739</strain>
    </source>
</reference>
<feature type="non-terminal residue" evidence="2">
    <location>
        <position position="20"/>
    </location>
</feature>
<comment type="caution">
    <text evidence="2">The sequence shown here is derived from an EMBL/GenBank/DDBJ whole genome shotgun (WGS) entry which is preliminary data.</text>
</comment>
<feature type="domain" description="G" evidence="1">
    <location>
        <begin position="4"/>
        <end position="20"/>
    </location>
</feature>
<gene>
    <name evidence="2" type="ORF">DCK97_25060</name>
</gene>
<evidence type="ECO:0000313" key="2">
    <source>
        <dbReference type="EMBL" id="HAE50688.1"/>
    </source>
</evidence>
<dbReference type="EMBL" id="DMAI01000408">
    <property type="protein sequence ID" value="HAE50688.1"/>
    <property type="molecule type" value="Genomic_DNA"/>
</dbReference>
<sequence>MGFKCGIVGMPNIGKSTLFN</sequence>
<dbReference type="GO" id="GO:0005525">
    <property type="term" value="F:GTP binding"/>
    <property type="evidence" value="ECO:0007669"/>
    <property type="project" value="InterPro"/>
</dbReference>
<organism evidence="2 3">
    <name type="scientific">Tistrella mobilis</name>
    <dbReference type="NCBI Taxonomy" id="171437"/>
    <lineage>
        <taxon>Bacteria</taxon>
        <taxon>Pseudomonadati</taxon>
        <taxon>Pseudomonadota</taxon>
        <taxon>Alphaproteobacteria</taxon>
        <taxon>Geminicoccales</taxon>
        <taxon>Geminicoccaceae</taxon>
        <taxon>Tistrella</taxon>
    </lineage>
</organism>
<proteinExistence type="predicted"/>
<dbReference type="SUPFAM" id="SSF52540">
    <property type="entry name" value="P-loop containing nucleoside triphosphate hydrolases"/>
    <property type="match status" value="1"/>
</dbReference>
<dbReference type="AlphaFoldDB" id="A0A3B9ISN8"/>